<dbReference type="FunFam" id="3.30.360.10:FF:000014">
    <property type="entry name" value="N-acetyl-gamma-glutamyl-phosphate reductase"/>
    <property type="match status" value="1"/>
</dbReference>
<evidence type="ECO:0000259" key="8">
    <source>
        <dbReference type="SMART" id="SM00859"/>
    </source>
</evidence>
<evidence type="ECO:0000256" key="6">
    <source>
        <dbReference type="ARBA" id="ARBA00023002"/>
    </source>
</evidence>
<evidence type="ECO:0000256" key="7">
    <source>
        <dbReference type="ARBA" id="ARBA00050557"/>
    </source>
</evidence>
<proteinExistence type="inferred from homology"/>
<dbReference type="Pfam" id="PF01118">
    <property type="entry name" value="Semialdhyde_dh"/>
    <property type="match status" value="1"/>
</dbReference>
<keyword evidence="6" id="KW-0560">Oxidoreductase</keyword>
<dbReference type="PANTHER" id="PTHR32338:SF10">
    <property type="entry name" value="N-ACETYL-GAMMA-GLUTAMYL-PHOSPHATE REDUCTASE, CHLOROPLASTIC-RELATED"/>
    <property type="match status" value="1"/>
</dbReference>
<dbReference type="GO" id="GO:0006526">
    <property type="term" value="P:L-arginine biosynthetic process"/>
    <property type="evidence" value="ECO:0007669"/>
    <property type="project" value="UniProtKB-KW"/>
</dbReference>
<feature type="domain" description="Semialdehyde dehydrogenase NAD-binding" evidence="8">
    <location>
        <begin position="2"/>
        <end position="136"/>
    </location>
</feature>
<dbReference type="InterPro" id="IPR000534">
    <property type="entry name" value="Semialdehyde_DH_NAD-bd"/>
</dbReference>
<dbReference type="InterPro" id="IPR036291">
    <property type="entry name" value="NAD(P)-bd_dom_sf"/>
</dbReference>
<dbReference type="InterPro" id="IPR023013">
    <property type="entry name" value="AGPR_AS"/>
</dbReference>
<comment type="pathway">
    <text evidence="1">Amino-acid biosynthesis; L-arginine biosynthesis; N(2)-acetyl-L-ornithine from L-glutamate: step 3/4.</text>
</comment>
<dbReference type="NCBIfam" id="TIGR01850">
    <property type="entry name" value="argC"/>
    <property type="match status" value="1"/>
</dbReference>
<dbReference type="HAMAP" id="MF_00150">
    <property type="entry name" value="ArgC_type1"/>
    <property type="match status" value="1"/>
</dbReference>
<keyword evidence="4" id="KW-0028">Amino-acid biosynthesis</keyword>
<dbReference type="GO" id="GO:0051287">
    <property type="term" value="F:NAD binding"/>
    <property type="evidence" value="ECO:0007669"/>
    <property type="project" value="InterPro"/>
</dbReference>
<evidence type="ECO:0000256" key="3">
    <source>
        <dbReference type="ARBA" id="ARBA00022571"/>
    </source>
</evidence>
<organism evidence="9">
    <name type="scientific">marine metagenome</name>
    <dbReference type="NCBI Taxonomy" id="408172"/>
    <lineage>
        <taxon>unclassified sequences</taxon>
        <taxon>metagenomes</taxon>
        <taxon>ecological metagenomes</taxon>
    </lineage>
</organism>
<dbReference type="AlphaFoldDB" id="A0A382MY25"/>
<dbReference type="InterPro" id="IPR058924">
    <property type="entry name" value="AGPR_dimerisation_dom"/>
</dbReference>
<protein>
    <recommendedName>
        <fullName evidence="2">N-acetyl-gamma-glutamyl-phosphate reductase</fullName>
        <ecNumber evidence="2">1.2.1.38</ecNumber>
    </recommendedName>
</protein>
<evidence type="ECO:0000256" key="4">
    <source>
        <dbReference type="ARBA" id="ARBA00022605"/>
    </source>
</evidence>
<gene>
    <name evidence="9" type="ORF">METZ01_LOCUS305216</name>
</gene>
<dbReference type="InterPro" id="IPR050085">
    <property type="entry name" value="AGPR"/>
</dbReference>
<dbReference type="EC" id="1.2.1.38" evidence="2"/>
<accession>A0A382MY25</accession>
<dbReference type="EMBL" id="UINC01095909">
    <property type="protein sequence ID" value="SVC52362.1"/>
    <property type="molecule type" value="Genomic_DNA"/>
</dbReference>
<evidence type="ECO:0000256" key="5">
    <source>
        <dbReference type="ARBA" id="ARBA00022857"/>
    </source>
</evidence>
<dbReference type="InterPro" id="IPR000706">
    <property type="entry name" value="AGPR_type-1"/>
</dbReference>
<dbReference type="SUPFAM" id="SSF55347">
    <property type="entry name" value="Glyceraldehyde-3-phosphate dehydrogenase-like, C-terminal domain"/>
    <property type="match status" value="1"/>
</dbReference>
<dbReference type="CDD" id="cd17895">
    <property type="entry name" value="AGPR_1_N"/>
    <property type="match status" value="1"/>
</dbReference>
<keyword evidence="3" id="KW-0055">Arginine biosynthesis</keyword>
<name>A0A382MY25_9ZZZZ</name>
<dbReference type="CDD" id="cd23934">
    <property type="entry name" value="AGPR_1_C"/>
    <property type="match status" value="1"/>
</dbReference>
<keyword evidence="5" id="KW-0521">NADP</keyword>
<evidence type="ECO:0000256" key="1">
    <source>
        <dbReference type="ARBA" id="ARBA00004862"/>
    </source>
</evidence>
<dbReference type="Gene3D" id="3.40.50.720">
    <property type="entry name" value="NAD(P)-binding Rossmann-like Domain"/>
    <property type="match status" value="1"/>
</dbReference>
<dbReference type="GO" id="GO:0003942">
    <property type="term" value="F:N-acetyl-gamma-glutamyl-phosphate reductase activity"/>
    <property type="evidence" value="ECO:0007669"/>
    <property type="project" value="UniProtKB-EC"/>
</dbReference>
<dbReference type="Gene3D" id="3.30.360.10">
    <property type="entry name" value="Dihydrodipicolinate Reductase, domain 2"/>
    <property type="match status" value="1"/>
</dbReference>
<dbReference type="Pfam" id="PF22698">
    <property type="entry name" value="Semialdhyde_dhC_1"/>
    <property type="match status" value="1"/>
</dbReference>
<feature type="non-terminal residue" evidence="9">
    <location>
        <position position="336"/>
    </location>
</feature>
<evidence type="ECO:0000313" key="9">
    <source>
        <dbReference type="EMBL" id="SVC52362.1"/>
    </source>
</evidence>
<evidence type="ECO:0000256" key="2">
    <source>
        <dbReference type="ARBA" id="ARBA00013072"/>
    </source>
</evidence>
<reference evidence="9" key="1">
    <citation type="submission" date="2018-05" db="EMBL/GenBank/DDBJ databases">
        <authorList>
            <person name="Lanie J.A."/>
            <person name="Ng W.-L."/>
            <person name="Kazmierczak K.M."/>
            <person name="Andrzejewski T.M."/>
            <person name="Davidsen T.M."/>
            <person name="Wayne K.J."/>
            <person name="Tettelin H."/>
            <person name="Glass J.I."/>
            <person name="Rusch D."/>
            <person name="Podicherti R."/>
            <person name="Tsui H.-C.T."/>
            <person name="Winkler M.E."/>
        </authorList>
    </citation>
    <scope>NUCLEOTIDE SEQUENCE</scope>
</reference>
<dbReference type="SUPFAM" id="SSF51735">
    <property type="entry name" value="NAD(P)-binding Rossmann-fold domains"/>
    <property type="match status" value="1"/>
</dbReference>
<comment type="catalytic activity">
    <reaction evidence="7">
        <text>N-acetyl-L-glutamate 5-semialdehyde + phosphate + NADP(+) = N-acetyl-L-glutamyl 5-phosphate + NADPH + H(+)</text>
        <dbReference type="Rhea" id="RHEA:21588"/>
        <dbReference type="ChEBI" id="CHEBI:15378"/>
        <dbReference type="ChEBI" id="CHEBI:29123"/>
        <dbReference type="ChEBI" id="CHEBI:43474"/>
        <dbReference type="ChEBI" id="CHEBI:57783"/>
        <dbReference type="ChEBI" id="CHEBI:57936"/>
        <dbReference type="ChEBI" id="CHEBI:58349"/>
        <dbReference type="EC" id="1.2.1.38"/>
    </reaction>
</comment>
<dbReference type="PANTHER" id="PTHR32338">
    <property type="entry name" value="N-ACETYL-GAMMA-GLUTAMYL-PHOSPHATE REDUCTASE, CHLOROPLASTIC-RELATED-RELATED"/>
    <property type="match status" value="1"/>
</dbReference>
<dbReference type="SMART" id="SM00859">
    <property type="entry name" value="Semialdhyde_dh"/>
    <property type="match status" value="1"/>
</dbReference>
<sequence>MKVGIINVTGYAGVELARILHRHPEVEISSVTGRSGAGRALGDIFPHLSDINIQIDPELTGSLDFVFSALPHAASAEALSDVIAADVKAVDISADFRLRDLETYTEWYGVEHPCPQYLERSVYGLPEVHREAIAEASVVANPGCYPTASILGLLPALRHGIIDNNIIIDAKSGVSGAGRGLSIKTHFSEVNENVSAYGLDGHRHMPEIAQELDLAYGSEVALTFVPHLIPMTRGIFATSYSQLTDEFLSNNSDPAGAIDALYQETYGQEKYVDVTEVPPSTKQTLGSNQCLVHPKIDSRTGRLIVVSCIDNLVKGAAGQAVQNMNILCGYEESTGI</sequence>
<dbReference type="GO" id="GO:0070401">
    <property type="term" value="F:NADP+ binding"/>
    <property type="evidence" value="ECO:0007669"/>
    <property type="project" value="InterPro"/>
</dbReference>
<dbReference type="PROSITE" id="PS01224">
    <property type="entry name" value="ARGC"/>
    <property type="match status" value="1"/>
</dbReference>